<dbReference type="InterPro" id="IPR042080">
    <property type="entry name" value="RNA_2'-PTrans_N"/>
</dbReference>
<dbReference type="InterPro" id="IPR042081">
    <property type="entry name" value="RNA_2'-PTrans_C"/>
</dbReference>
<name>A0A1I7ZUW7_9BILA</name>
<evidence type="ECO:0000256" key="1">
    <source>
        <dbReference type="ARBA" id="ARBA00003343"/>
    </source>
</evidence>
<sequence length="252" mass="28820">MLVVTTFAFSLNLTDEDLQTSSPNKATQGYTKRTQDCTRLHHDIGFPRNSLWAPPTHEDRSMEASTTRQSKFLSLVLRHKPEAAGISLDANGWTDVSTLLEALRKKNRPMTRAELDHLVASSEKQRFAFSEDGTRIRANQGHSLRVDLELKPLRPPGLLFHGTVPRFVESIRRDGLQRMRRHHVHLSEDRATAKNVGSRRGSPVILVVRSQEMFDEGFTFFRSENNVWLTDNPRDVRRGIHLLPLRKQCVAH</sequence>
<comment type="function">
    <text evidence="1">Catalyzes the last step of tRNA splicing, the transfer of the splice junction 2'-phosphate from ligated tRNA to NAD to produce ADP-ribose 1''-2'' cyclic phosphate.</text>
</comment>
<dbReference type="InterPro" id="IPR002745">
    <property type="entry name" value="Ptrans_KptA/Tpt1"/>
</dbReference>
<dbReference type="GO" id="GO:0008033">
    <property type="term" value="P:tRNA processing"/>
    <property type="evidence" value="ECO:0007669"/>
    <property type="project" value="TreeGrafter"/>
</dbReference>
<accession>A0A1I7ZUW7</accession>
<organism evidence="8 9">
    <name type="scientific">Steinernema glaseri</name>
    <dbReference type="NCBI Taxonomy" id="37863"/>
    <lineage>
        <taxon>Eukaryota</taxon>
        <taxon>Metazoa</taxon>
        <taxon>Ecdysozoa</taxon>
        <taxon>Nematoda</taxon>
        <taxon>Chromadorea</taxon>
        <taxon>Rhabditida</taxon>
        <taxon>Tylenchina</taxon>
        <taxon>Panagrolaimomorpha</taxon>
        <taxon>Strongyloidoidea</taxon>
        <taxon>Steinernematidae</taxon>
        <taxon>Steinernema</taxon>
    </lineage>
</organism>
<comment type="catalytic activity">
    <reaction evidence="7">
        <text>2'-phospho-[ligated tRNA] + NAD(+) = mature tRNA + ADP-alpha-D-ribose 1'',2''-cyclic phosphate + nicotinamide</text>
        <dbReference type="Rhea" id="RHEA:23324"/>
        <dbReference type="Rhea" id="RHEA-COMP:11106"/>
        <dbReference type="Rhea" id="RHEA-COMP:11107"/>
        <dbReference type="ChEBI" id="CHEBI:17154"/>
        <dbReference type="ChEBI" id="CHEBI:57540"/>
        <dbReference type="ChEBI" id="CHEBI:76596"/>
        <dbReference type="ChEBI" id="CHEBI:82883"/>
        <dbReference type="ChEBI" id="CHEBI:85027"/>
        <dbReference type="EC" id="2.7.1.160"/>
    </reaction>
</comment>
<keyword evidence="5" id="KW-0520">NAD</keyword>
<evidence type="ECO:0000256" key="7">
    <source>
        <dbReference type="ARBA" id="ARBA00047949"/>
    </source>
</evidence>
<evidence type="ECO:0000256" key="2">
    <source>
        <dbReference type="ARBA" id="ARBA00009836"/>
    </source>
</evidence>
<dbReference type="InterPro" id="IPR022928">
    <property type="entry name" value="RNA_2'-PTrans_KptA"/>
</dbReference>
<evidence type="ECO:0000313" key="8">
    <source>
        <dbReference type="Proteomes" id="UP000095287"/>
    </source>
</evidence>
<dbReference type="NCBIfam" id="NF002014">
    <property type="entry name" value="PRK00819.1-4"/>
    <property type="match status" value="1"/>
</dbReference>
<dbReference type="GO" id="GO:0003950">
    <property type="term" value="F:NAD+ poly-ADP-ribosyltransferase activity"/>
    <property type="evidence" value="ECO:0007669"/>
    <property type="project" value="InterPro"/>
</dbReference>
<dbReference type="Gene3D" id="1.10.10.970">
    <property type="entry name" value="RNA 2'-phosphotransferase, Tpt1/KptA family, N-terminal domain"/>
    <property type="match status" value="1"/>
</dbReference>
<dbReference type="PANTHER" id="PTHR12684:SF2">
    <property type="entry name" value="TRNA 2'-PHOSPHOTRANSFERASE 1"/>
    <property type="match status" value="1"/>
</dbReference>
<evidence type="ECO:0000256" key="4">
    <source>
        <dbReference type="ARBA" id="ARBA00022679"/>
    </source>
</evidence>
<keyword evidence="4" id="KW-0808">Transferase</keyword>
<keyword evidence="8" id="KW-1185">Reference proteome</keyword>
<comment type="function">
    <text evidence="6">Removes the 2'-phosphate from RNA via an intermediate in which the phosphate is ADP-ribosylated by NAD followed by a presumed transesterification to release the RNA and generate ADP-ribose 1''-2''-cyclic phosphate (APPR&gt;P). May function as an ADP-ribosylase.</text>
</comment>
<dbReference type="GO" id="GO:0000215">
    <property type="term" value="F:tRNA 2'-phosphotransferase activity"/>
    <property type="evidence" value="ECO:0007669"/>
    <property type="project" value="UniProtKB-EC"/>
</dbReference>
<dbReference type="AlphaFoldDB" id="A0A1I7ZUW7"/>
<comment type="similarity">
    <text evidence="2">Belongs to the KptA/TPT1 family.</text>
</comment>
<dbReference type="Gene3D" id="3.20.170.30">
    <property type="match status" value="1"/>
</dbReference>
<dbReference type="WBParaSite" id="L893_g30159.t1">
    <property type="protein sequence ID" value="L893_g30159.t1"/>
    <property type="gene ID" value="L893_g30159"/>
</dbReference>
<evidence type="ECO:0000256" key="5">
    <source>
        <dbReference type="ARBA" id="ARBA00023027"/>
    </source>
</evidence>
<evidence type="ECO:0000256" key="3">
    <source>
        <dbReference type="ARBA" id="ARBA00012007"/>
    </source>
</evidence>
<reference evidence="9" key="1">
    <citation type="submission" date="2016-11" db="UniProtKB">
        <authorList>
            <consortium name="WormBaseParasite"/>
        </authorList>
    </citation>
    <scope>IDENTIFICATION</scope>
</reference>
<proteinExistence type="inferred from homology"/>
<dbReference type="EC" id="2.7.1.160" evidence="3"/>
<protein>
    <recommendedName>
        <fullName evidence="3">2'-phosphotransferase</fullName>
        <ecNumber evidence="3">2.7.1.160</ecNumber>
    </recommendedName>
</protein>
<dbReference type="Proteomes" id="UP000095287">
    <property type="component" value="Unplaced"/>
</dbReference>
<dbReference type="PANTHER" id="PTHR12684">
    <property type="entry name" value="PUTATIVE PHOSPHOTRANSFERASE"/>
    <property type="match status" value="1"/>
</dbReference>
<evidence type="ECO:0000313" key="9">
    <source>
        <dbReference type="WBParaSite" id="L893_g30159.t1"/>
    </source>
</evidence>
<dbReference type="HAMAP" id="MF_00299">
    <property type="entry name" value="KptA"/>
    <property type="match status" value="1"/>
</dbReference>
<evidence type="ECO:0000256" key="6">
    <source>
        <dbReference type="ARBA" id="ARBA00025212"/>
    </source>
</evidence>
<dbReference type="Pfam" id="PF01885">
    <property type="entry name" value="PTS_2-RNA"/>
    <property type="match status" value="1"/>
</dbReference>
<dbReference type="SUPFAM" id="SSF56399">
    <property type="entry name" value="ADP-ribosylation"/>
    <property type="match status" value="1"/>
</dbReference>